<keyword evidence="1" id="KW-1185">Reference proteome</keyword>
<dbReference type="Proteomes" id="UP000492821">
    <property type="component" value="Unassembled WGS sequence"/>
</dbReference>
<evidence type="ECO:0000313" key="2">
    <source>
        <dbReference type="WBParaSite" id="Pan_g4969.t1"/>
    </source>
</evidence>
<organism evidence="1 2">
    <name type="scientific">Panagrellus redivivus</name>
    <name type="common">Microworm</name>
    <dbReference type="NCBI Taxonomy" id="6233"/>
    <lineage>
        <taxon>Eukaryota</taxon>
        <taxon>Metazoa</taxon>
        <taxon>Ecdysozoa</taxon>
        <taxon>Nematoda</taxon>
        <taxon>Chromadorea</taxon>
        <taxon>Rhabditida</taxon>
        <taxon>Tylenchina</taxon>
        <taxon>Panagrolaimomorpha</taxon>
        <taxon>Panagrolaimoidea</taxon>
        <taxon>Panagrolaimidae</taxon>
        <taxon>Panagrellus</taxon>
    </lineage>
</organism>
<reference evidence="1" key="1">
    <citation type="journal article" date="2013" name="Genetics">
        <title>The draft genome and transcriptome of Panagrellus redivivus are shaped by the harsh demands of a free-living lifestyle.</title>
        <authorList>
            <person name="Srinivasan J."/>
            <person name="Dillman A.R."/>
            <person name="Macchietto M.G."/>
            <person name="Heikkinen L."/>
            <person name="Lakso M."/>
            <person name="Fracchia K.M."/>
            <person name="Antoshechkin I."/>
            <person name="Mortazavi A."/>
            <person name="Wong G."/>
            <person name="Sternberg P.W."/>
        </authorList>
    </citation>
    <scope>NUCLEOTIDE SEQUENCE [LARGE SCALE GENOMIC DNA]</scope>
    <source>
        <strain evidence="1">MT8872</strain>
    </source>
</reference>
<evidence type="ECO:0000313" key="1">
    <source>
        <dbReference type="Proteomes" id="UP000492821"/>
    </source>
</evidence>
<dbReference type="WBParaSite" id="Pan_g4969.t1">
    <property type="protein sequence ID" value="Pan_g4969.t1"/>
    <property type="gene ID" value="Pan_g4969"/>
</dbReference>
<protein>
    <submittedName>
        <fullName evidence="2">FBA_2 domain-containing protein</fullName>
    </submittedName>
</protein>
<accession>A0A7E4W0H7</accession>
<dbReference type="AlphaFoldDB" id="A0A7E4W0H7"/>
<reference evidence="2" key="2">
    <citation type="submission" date="2020-10" db="UniProtKB">
        <authorList>
            <consortium name="WormBaseParasite"/>
        </authorList>
    </citation>
    <scope>IDENTIFICATION</scope>
</reference>
<sequence>MFYKTLRFTVGDIKRLDIYRTNNVSQIINFTDILTTFPKLGGLATSYYHSANWISEILQAKHYSLMRLRIRYDRLRYSDQFDIKDFLTFIKTRRIGFDLAIRVTFADNILYFSKLKNYLDQKLVVGYAAIKYTRTQVSINYGNMHGRWYVPLNGDILRIS</sequence>
<name>A0A7E4W0H7_PANRE</name>
<proteinExistence type="predicted"/>